<proteinExistence type="predicted"/>
<reference evidence="2" key="1">
    <citation type="journal article" date="2023" name="Front. Plant Sci.">
        <title>Chromosomal-level genome assembly of Melastoma candidum provides insights into trichome evolution.</title>
        <authorList>
            <person name="Zhong Y."/>
            <person name="Wu W."/>
            <person name="Sun C."/>
            <person name="Zou P."/>
            <person name="Liu Y."/>
            <person name="Dai S."/>
            <person name="Zhou R."/>
        </authorList>
    </citation>
    <scope>NUCLEOTIDE SEQUENCE [LARGE SCALE GENOMIC DNA]</scope>
</reference>
<keyword evidence="2" id="KW-1185">Reference proteome</keyword>
<evidence type="ECO:0000313" key="2">
    <source>
        <dbReference type="Proteomes" id="UP001057402"/>
    </source>
</evidence>
<evidence type="ECO:0000313" key="1">
    <source>
        <dbReference type="EMBL" id="KAI4379261.1"/>
    </source>
</evidence>
<name>A0ACB9RJI2_9MYRT</name>
<gene>
    <name evidence="1" type="ORF">MLD38_005581</name>
</gene>
<comment type="caution">
    <text evidence="1">The sequence shown here is derived from an EMBL/GenBank/DDBJ whole genome shotgun (WGS) entry which is preliminary data.</text>
</comment>
<accession>A0ACB9RJI2</accession>
<dbReference type="EMBL" id="CM042882">
    <property type="protein sequence ID" value="KAI4379261.1"/>
    <property type="molecule type" value="Genomic_DNA"/>
</dbReference>
<sequence length="268" mass="28958">MENHALVEPEDQPLPPSTDLVLDLSLSVNNDDDLPHRGSSSNSNSDRAGDMDVDYGQLRPGHRQHRRSPRVFSCNYCQRKFYSSQALGGHQNAHKRERTMAKRHRIVGHAGFGRCSSMASLPLHGYGALNRNSLGIRVHSMIHKPTSSHTSSSASNDHGYGYGHRGDGSKSGLYGHVGWHRLPLAQRPNVGRLGGQGTAGGTVNMNSVAGIGYSGMSPSPSMLARLEGAKRFSPADGISGGLWWDGGVGTQLKSKQEELQNMDLSLKL</sequence>
<dbReference type="Proteomes" id="UP001057402">
    <property type="component" value="Chromosome 3"/>
</dbReference>
<protein>
    <submittedName>
        <fullName evidence="1">Uncharacterized protein</fullName>
    </submittedName>
</protein>
<organism evidence="1 2">
    <name type="scientific">Melastoma candidum</name>
    <dbReference type="NCBI Taxonomy" id="119954"/>
    <lineage>
        <taxon>Eukaryota</taxon>
        <taxon>Viridiplantae</taxon>
        <taxon>Streptophyta</taxon>
        <taxon>Embryophyta</taxon>
        <taxon>Tracheophyta</taxon>
        <taxon>Spermatophyta</taxon>
        <taxon>Magnoliopsida</taxon>
        <taxon>eudicotyledons</taxon>
        <taxon>Gunneridae</taxon>
        <taxon>Pentapetalae</taxon>
        <taxon>rosids</taxon>
        <taxon>malvids</taxon>
        <taxon>Myrtales</taxon>
        <taxon>Melastomataceae</taxon>
        <taxon>Melastomatoideae</taxon>
        <taxon>Melastomateae</taxon>
        <taxon>Melastoma</taxon>
    </lineage>
</organism>